<feature type="region of interest" description="Disordered" evidence="1">
    <location>
        <begin position="1"/>
        <end position="43"/>
    </location>
</feature>
<evidence type="ECO:0000313" key="2">
    <source>
        <dbReference type="EMBL" id="ROW17146.1"/>
    </source>
</evidence>
<accession>A0A423XKY3</accession>
<protein>
    <submittedName>
        <fullName evidence="2">Uncharacterized protein</fullName>
    </submittedName>
</protein>
<dbReference type="Proteomes" id="UP000285146">
    <property type="component" value="Unassembled WGS sequence"/>
</dbReference>
<gene>
    <name evidence="2" type="ORF">VPNG_01339</name>
</gene>
<dbReference type="EMBL" id="LKEB01000003">
    <property type="protein sequence ID" value="ROW17146.1"/>
    <property type="molecule type" value="Genomic_DNA"/>
</dbReference>
<evidence type="ECO:0000313" key="3">
    <source>
        <dbReference type="Proteomes" id="UP000285146"/>
    </source>
</evidence>
<dbReference type="AlphaFoldDB" id="A0A423XKY3"/>
<keyword evidence="3" id="KW-1185">Reference proteome</keyword>
<dbReference type="InParanoid" id="A0A423XKY3"/>
<evidence type="ECO:0000256" key="1">
    <source>
        <dbReference type="SAM" id="MobiDB-lite"/>
    </source>
</evidence>
<name>A0A423XKY3_9PEZI</name>
<comment type="caution">
    <text evidence="2">The sequence shown here is derived from an EMBL/GenBank/DDBJ whole genome shotgun (WGS) entry which is preliminary data.</text>
</comment>
<organism evidence="2 3">
    <name type="scientific">Cytospora leucostoma</name>
    <dbReference type="NCBI Taxonomy" id="1230097"/>
    <lineage>
        <taxon>Eukaryota</taxon>
        <taxon>Fungi</taxon>
        <taxon>Dikarya</taxon>
        <taxon>Ascomycota</taxon>
        <taxon>Pezizomycotina</taxon>
        <taxon>Sordariomycetes</taxon>
        <taxon>Sordariomycetidae</taxon>
        <taxon>Diaporthales</taxon>
        <taxon>Cytosporaceae</taxon>
        <taxon>Cytospora</taxon>
    </lineage>
</organism>
<proteinExistence type="predicted"/>
<dbReference type="OrthoDB" id="10486812at2759"/>
<sequence length="145" mass="16116">MGLARKIKAKLTPDNVKSRNTEPGETNMHPNGSARGASPNATSNACMNHNCAERSQLFRGRWPRDSGVEVGRDSRFREHVDDGISISTTRRPRTLIRTRTAQSRISCLTKAVDPLLTLLVWTPLDDDSRSRGRHVLLPKRCSAAN</sequence>
<reference evidence="2 3" key="1">
    <citation type="submission" date="2015-09" db="EMBL/GenBank/DDBJ databases">
        <title>Host preference determinants of Valsa canker pathogens revealed by comparative genomics.</title>
        <authorList>
            <person name="Yin Z."/>
            <person name="Huang L."/>
        </authorList>
    </citation>
    <scope>NUCLEOTIDE SEQUENCE [LARGE SCALE GENOMIC DNA]</scope>
    <source>
        <strain evidence="2 3">SXYLt</strain>
    </source>
</reference>